<proteinExistence type="predicted"/>
<dbReference type="InterPro" id="IPR023346">
    <property type="entry name" value="Lysozyme-like_dom_sf"/>
</dbReference>
<dbReference type="Pfam" id="PF01476">
    <property type="entry name" value="LysM"/>
    <property type="match status" value="2"/>
</dbReference>
<dbReference type="CDD" id="cd13399">
    <property type="entry name" value="Slt35-like"/>
    <property type="match status" value="1"/>
</dbReference>
<dbReference type="InterPro" id="IPR036779">
    <property type="entry name" value="LysM_dom_sf"/>
</dbReference>
<accession>A0A1H2WQK8</accession>
<dbReference type="SMART" id="SM00257">
    <property type="entry name" value="LysM"/>
    <property type="match status" value="2"/>
</dbReference>
<feature type="domain" description="LysM" evidence="1">
    <location>
        <begin position="189"/>
        <end position="232"/>
    </location>
</feature>
<dbReference type="PROSITE" id="PS51782">
    <property type="entry name" value="LYSM"/>
    <property type="match status" value="2"/>
</dbReference>
<name>A0A1H2WQK8_9BACL</name>
<feature type="domain" description="LysM" evidence="1">
    <location>
        <begin position="118"/>
        <end position="161"/>
    </location>
</feature>
<dbReference type="SUPFAM" id="SSF54106">
    <property type="entry name" value="LysM domain"/>
    <property type="match status" value="2"/>
</dbReference>
<dbReference type="GO" id="GO:0008932">
    <property type="term" value="F:lytic endotransglycosylase activity"/>
    <property type="evidence" value="ECO:0007669"/>
    <property type="project" value="TreeGrafter"/>
</dbReference>
<dbReference type="SUPFAM" id="SSF53955">
    <property type="entry name" value="Lysozyme-like"/>
    <property type="match status" value="1"/>
</dbReference>
<dbReference type="CDD" id="cd00118">
    <property type="entry name" value="LysM"/>
    <property type="match status" value="2"/>
</dbReference>
<dbReference type="PANTHER" id="PTHR33734:SF22">
    <property type="entry name" value="MEMBRANE-BOUND LYTIC MUREIN TRANSGLYCOSYLASE D"/>
    <property type="match status" value="1"/>
</dbReference>
<keyword evidence="3" id="KW-1185">Reference proteome</keyword>
<dbReference type="Gene3D" id="1.10.530.10">
    <property type="match status" value="1"/>
</dbReference>
<evidence type="ECO:0000313" key="2">
    <source>
        <dbReference type="EMBL" id="SDW82544.1"/>
    </source>
</evidence>
<protein>
    <submittedName>
        <fullName evidence="2">LysM domain-containing protein</fullName>
    </submittedName>
</protein>
<dbReference type="Pfam" id="PF01464">
    <property type="entry name" value="SLT"/>
    <property type="match status" value="1"/>
</dbReference>
<dbReference type="InterPro" id="IPR008258">
    <property type="entry name" value="Transglycosylase_SLT_dom_1"/>
</dbReference>
<evidence type="ECO:0000313" key="3">
    <source>
        <dbReference type="Proteomes" id="UP000182589"/>
    </source>
</evidence>
<gene>
    <name evidence="2" type="ORF">SAMN04489725_11628</name>
</gene>
<dbReference type="Gene3D" id="3.10.350.10">
    <property type="entry name" value="LysM domain"/>
    <property type="match status" value="2"/>
</dbReference>
<dbReference type="RefSeq" id="WP_244885189.1">
    <property type="nucleotide sequence ID" value="NZ_FNOJ01000016.1"/>
</dbReference>
<sequence length="368" mass="40313">MCVIRRRGYPSFIVSLAFVLVCTLLALCANPTPVISQPLSTREPSGRASHTRAEVQPLAYEPNQRRSVPSPQSPLQPTSGAAFVREVRFIPHASPTAHVRETVAIQSAPPHSNMRQASLWRVEPGDCLWNIALAKHTTVSAIVQENHLTSTILHIGQVLRVIDGLVTPRIQRPKSSKANSSPTKSWHPMTYVVQPGDSLWKISREFGVSIRAIINDNALLGDDIQPGQRLVIGPMNASYHPTAASRALIASAPKWLIPIYQAAGRKYDIPWTVLAAIHKEETDFDTTGDDVSSAGALGPMQFMPSTFAIFGVPAPGHKTPSIYNVEDAIYSAANMLHQEGFSQDPYYAVYAYNHSTVYVHDILHMSAT</sequence>
<dbReference type="AlphaFoldDB" id="A0A1H2WQK8"/>
<evidence type="ECO:0000259" key="1">
    <source>
        <dbReference type="PROSITE" id="PS51782"/>
    </source>
</evidence>
<dbReference type="EMBL" id="FNOJ01000016">
    <property type="protein sequence ID" value="SDW82544.1"/>
    <property type="molecule type" value="Genomic_DNA"/>
</dbReference>
<organism evidence="2 3">
    <name type="scientific">Alicyclobacillus hesperidum</name>
    <dbReference type="NCBI Taxonomy" id="89784"/>
    <lineage>
        <taxon>Bacteria</taxon>
        <taxon>Bacillati</taxon>
        <taxon>Bacillota</taxon>
        <taxon>Bacilli</taxon>
        <taxon>Bacillales</taxon>
        <taxon>Alicyclobacillaceae</taxon>
        <taxon>Alicyclobacillus</taxon>
    </lineage>
</organism>
<dbReference type="STRING" id="89784.SAMN04489725_11628"/>
<reference evidence="3" key="1">
    <citation type="submission" date="2016-10" db="EMBL/GenBank/DDBJ databases">
        <authorList>
            <person name="Varghese N."/>
        </authorList>
    </citation>
    <scope>NUCLEOTIDE SEQUENCE [LARGE SCALE GENOMIC DNA]</scope>
    <source>
        <strain evidence="3">DSM 12489</strain>
    </source>
</reference>
<dbReference type="PANTHER" id="PTHR33734">
    <property type="entry name" value="LYSM DOMAIN-CONTAINING GPI-ANCHORED PROTEIN 2"/>
    <property type="match status" value="1"/>
</dbReference>
<dbReference type="Proteomes" id="UP000182589">
    <property type="component" value="Unassembled WGS sequence"/>
</dbReference>
<dbReference type="InterPro" id="IPR018392">
    <property type="entry name" value="LysM"/>
</dbReference>